<organism evidence="1 2">
    <name type="scientific">Vitreoscilla massiliensis</name>
    <dbReference type="NCBI Taxonomy" id="1689272"/>
    <lineage>
        <taxon>Bacteria</taxon>
        <taxon>Pseudomonadati</taxon>
        <taxon>Pseudomonadota</taxon>
        <taxon>Betaproteobacteria</taxon>
        <taxon>Neisseriales</taxon>
        <taxon>Neisseriaceae</taxon>
        <taxon>Vitreoscilla</taxon>
    </lineage>
</organism>
<gene>
    <name evidence="1" type="ORF">LVJ82_17050</name>
</gene>
<sequence length="131" mass="14520">MTPYEAQQALLAHFFAATFIDVDVFDTPNSDSFARPEKGIWGRVNFSGAFGAFAGFGDNPRTKQSGTMVVQLFVPKGSGWGELSEFASQLAAYLSWHDYDRLETHAASIIDVGERDGQYQYNVSLPYIIKP</sequence>
<evidence type="ECO:0000313" key="2">
    <source>
        <dbReference type="Proteomes" id="UP000832011"/>
    </source>
</evidence>
<dbReference type="Gene3D" id="3.30.2000.20">
    <property type="match status" value="1"/>
</dbReference>
<evidence type="ECO:0000313" key="1">
    <source>
        <dbReference type="EMBL" id="UOO89127.1"/>
    </source>
</evidence>
<dbReference type="RefSeq" id="WP_058356831.1">
    <property type="nucleotide sequence ID" value="NZ_CABKVG010000010.1"/>
</dbReference>
<protein>
    <submittedName>
        <fullName evidence="1">Phage tail terminator-like protein</fullName>
    </submittedName>
</protein>
<dbReference type="Proteomes" id="UP000832011">
    <property type="component" value="Chromosome"/>
</dbReference>
<keyword evidence="2" id="KW-1185">Reference proteome</keyword>
<name>A0ABY4E6X9_9NEIS</name>
<proteinExistence type="predicted"/>
<dbReference type="EMBL" id="CP091511">
    <property type="protein sequence ID" value="UOO89127.1"/>
    <property type="molecule type" value="Genomic_DNA"/>
</dbReference>
<reference evidence="1 2" key="1">
    <citation type="journal article" date="2022" name="Res Sq">
        <title>Evolution of multicellular longitudinally dividing oral cavity symbionts (Neisseriaceae).</title>
        <authorList>
            <person name="Nyongesa S."/>
            <person name="Weber P."/>
            <person name="Bernet E."/>
            <person name="Pullido F."/>
            <person name="Nieckarz M."/>
            <person name="Delaby M."/>
            <person name="Nieves C."/>
            <person name="Viehboeck T."/>
            <person name="Krause N."/>
            <person name="Rivera-Millot A."/>
            <person name="Nakamura A."/>
            <person name="Vischer N."/>
            <person name="VanNieuwenhze M."/>
            <person name="Brun Y."/>
            <person name="Cava F."/>
            <person name="Bulgheresi S."/>
            <person name="Veyrier F."/>
        </authorList>
    </citation>
    <scope>NUCLEOTIDE SEQUENCE [LARGE SCALE GENOMIC DNA]</scope>
    <source>
        <strain evidence="1 2">SN4</strain>
    </source>
</reference>
<accession>A0ABY4E6X9</accession>